<keyword evidence="3" id="KW-1185">Reference proteome</keyword>
<dbReference type="SUPFAM" id="SSF55811">
    <property type="entry name" value="Nudix"/>
    <property type="match status" value="1"/>
</dbReference>
<name>A0A1N7QCH8_9BACT</name>
<dbReference type="InterPro" id="IPR000086">
    <property type="entry name" value="NUDIX_hydrolase_dom"/>
</dbReference>
<proteinExistence type="predicted"/>
<dbReference type="RefSeq" id="WP_076379889.1">
    <property type="nucleotide sequence ID" value="NZ_AP017422.1"/>
</dbReference>
<evidence type="ECO:0000259" key="1">
    <source>
        <dbReference type="PROSITE" id="PS51462"/>
    </source>
</evidence>
<dbReference type="Pfam" id="PF21906">
    <property type="entry name" value="WHD_NrtR"/>
    <property type="match status" value="1"/>
</dbReference>
<sequence length="247" mass="28676">MTIADLFEQGSNRAYEICVPHISIDCVVFGFHESSLKVLLLKMKGVDKWGLPGGYMKKNEDIHEAASRILKARTGAPQIFLEQFKVFSEIGRSEGDFSHLPKHFWQRQRFISIGFYALVNYEEIKPRVDKISEQCEWCNVDELPELMMDHHTIFTSALETLRKNLNNSPIGFNLLPKEFTMPQLQRLYEVILGKSLHRGNFQRKMHSYDILVKQSDSNTSNSRSPIVYSFDMAKYNEALRYGLQQNF</sequence>
<feature type="domain" description="Nudix hydrolase" evidence="1">
    <location>
        <begin position="19"/>
        <end position="162"/>
    </location>
</feature>
<evidence type="ECO:0000313" key="2">
    <source>
        <dbReference type="EMBL" id="SIT20582.1"/>
    </source>
</evidence>
<dbReference type="AlphaFoldDB" id="A0A1N7QCH8"/>
<dbReference type="Proteomes" id="UP000186917">
    <property type="component" value="Unassembled WGS sequence"/>
</dbReference>
<dbReference type="InterPro" id="IPR015797">
    <property type="entry name" value="NUDIX_hydrolase-like_dom_sf"/>
</dbReference>
<dbReference type="Pfam" id="PF00293">
    <property type="entry name" value="NUDIX"/>
    <property type="match status" value="1"/>
</dbReference>
<dbReference type="InterPro" id="IPR036388">
    <property type="entry name" value="WH-like_DNA-bd_sf"/>
</dbReference>
<dbReference type="EMBL" id="FTOR01000005">
    <property type="protein sequence ID" value="SIT20582.1"/>
    <property type="molecule type" value="Genomic_DNA"/>
</dbReference>
<dbReference type="OrthoDB" id="9786141at2"/>
<dbReference type="PROSITE" id="PS51462">
    <property type="entry name" value="NUDIX"/>
    <property type="match status" value="1"/>
</dbReference>
<dbReference type="InterPro" id="IPR054105">
    <property type="entry name" value="WHD_NrtR"/>
</dbReference>
<dbReference type="CDD" id="cd18873">
    <property type="entry name" value="NUDIX_NadM_like"/>
    <property type="match status" value="1"/>
</dbReference>
<dbReference type="SUPFAM" id="SSF46785">
    <property type="entry name" value="Winged helix' DNA-binding domain"/>
    <property type="match status" value="1"/>
</dbReference>
<dbReference type="Gene3D" id="1.10.10.10">
    <property type="entry name" value="Winged helix-like DNA-binding domain superfamily/Winged helix DNA-binding domain"/>
    <property type="match status" value="1"/>
</dbReference>
<dbReference type="Gene3D" id="3.90.79.10">
    <property type="entry name" value="Nucleoside Triphosphate Pyrophosphohydrolase"/>
    <property type="match status" value="1"/>
</dbReference>
<accession>A0A1N7QCH8</accession>
<dbReference type="PANTHER" id="PTHR43736:SF4">
    <property type="entry name" value="SLR1690 PROTEIN"/>
    <property type="match status" value="1"/>
</dbReference>
<dbReference type="InterPro" id="IPR036390">
    <property type="entry name" value="WH_DNA-bd_sf"/>
</dbReference>
<protein>
    <submittedName>
        <fullName evidence="2">ADP-ribose pyrophosphatase YjhB, NUDIX family</fullName>
    </submittedName>
</protein>
<reference evidence="3" key="1">
    <citation type="submission" date="2017-01" db="EMBL/GenBank/DDBJ databases">
        <authorList>
            <person name="Varghese N."/>
            <person name="Submissions S."/>
        </authorList>
    </citation>
    <scope>NUCLEOTIDE SEQUENCE [LARGE SCALE GENOMIC DNA]</scope>
    <source>
        <strain evidence="3">DSM 21054</strain>
    </source>
</reference>
<organism evidence="2 3">
    <name type="scientific">Filimonas lacunae</name>
    <dbReference type="NCBI Taxonomy" id="477680"/>
    <lineage>
        <taxon>Bacteria</taxon>
        <taxon>Pseudomonadati</taxon>
        <taxon>Bacteroidota</taxon>
        <taxon>Chitinophagia</taxon>
        <taxon>Chitinophagales</taxon>
        <taxon>Chitinophagaceae</taxon>
        <taxon>Filimonas</taxon>
    </lineage>
</organism>
<evidence type="ECO:0000313" key="3">
    <source>
        <dbReference type="Proteomes" id="UP000186917"/>
    </source>
</evidence>
<gene>
    <name evidence="2" type="ORF">SAMN05421788_10530</name>
</gene>
<dbReference type="STRING" id="477680.SAMN05421788_10530"/>
<dbReference type="PANTHER" id="PTHR43736">
    <property type="entry name" value="ADP-RIBOSE PYROPHOSPHATASE"/>
    <property type="match status" value="1"/>
</dbReference>